<dbReference type="Proteomes" id="UP000295075">
    <property type="component" value="Unassembled WGS sequence"/>
</dbReference>
<evidence type="ECO:0000313" key="3">
    <source>
        <dbReference type="Proteomes" id="UP000295075"/>
    </source>
</evidence>
<organism evidence="2 3">
    <name type="scientific">Kribbella albertanoniae</name>
    <dbReference type="NCBI Taxonomy" id="1266829"/>
    <lineage>
        <taxon>Bacteria</taxon>
        <taxon>Bacillati</taxon>
        <taxon>Actinomycetota</taxon>
        <taxon>Actinomycetes</taxon>
        <taxon>Propionibacteriales</taxon>
        <taxon>Kribbellaceae</taxon>
        <taxon>Kribbella</taxon>
    </lineage>
</organism>
<keyword evidence="1" id="KW-0732">Signal</keyword>
<dbReference type="AlphaFoldDB" id="A0A4R4Q2M4"/>
<dbReference type="EMBL" id="SMKA01000066">
    <property type="protein sequence ID" value="TDC29043.1"/>
    <property type="molecule type" value="Genomic_DNA"/>
</dbReference>
<evidence type="ECO:0000256" key="1">
    <source>
        <dbReference type="SAM" id="SignalP"/>
    </source>
</evidence>
<dbReference type="OrthoDB" id="4181857at2"/>
<gene>
    <name evidence="2" type="ORF">E1261_16735</name>
</gene>
<evidence type="ECO:0000313" key="2">
    <source>
        <dbReference type="EMBL" id="TDC29043.1"/>
    </source>
</evidence>
<proteinExistence type="predicted"/>
<comment type="caution">
    <text evidence="2">The sequence shown here is derived from an EMBL/GenBank/DDBJ whole genome shotgun (WGS) entry which is preliminary data.</text>
</comment>
<feature type="signal peptide" evidence="1">
    <location>
        <begin position="1"/>
        <end position="26"/>
    </location>
</feature>
<keyword evidence="3" id="KW-1185">Reference proteome</keyword>
<protein>
    <submittedName>
        <fullName evidence="2">Uncharacterized protein</fullName>
    </submittedName>
</protein>
<feature type="chain" id="PRO_5038721063" evidence="1">
    <location>
        <begin position="27"/>
        <end position="140"/>
    </location>
</feature>
<accession>A0A4R4Q2M4</accession>
<dbReference type="RefSeq" id="WP_132407679.1">
    <property type="nucleotide sequence ID" value="NZ_SMKA01000066.1"/>
</dbReference>
<reference evidence="2 3" key="1">
    <citation type="submission" date="2019-03" db="EMBL/GenBank/DDBJ databases">
        <title>Draft genome sequences of novel Actinobacteria.</title>
        <authorList>
            <person name="Sahin N."/>
            <person name="Ay H."/>
            <person name="Saygin H."/>
        </authorList>
    </citation>
    <scope>NUCLEOTIDE SEQUENCE [LARGE SCALE GENOMIC DNA]</scope>
    <source>
        <strain evidence="2 3">JCM 30547</strain>
    </source>
</reference>
<sequence>MTLRRIATWAAALALPLTLFVGQPTAAEAAGLCGENYHSVGRGPVQLTGSGGQSHGWTDVQYNPGQRRWCFLVKARESISFVWIQGKYRASTEWDVKSGRSRSWKAVYLNSNGGKCVDAWARIVQIEGETVARLAGRCRA</sequence>
<name>A0A4R4Q2M4_9ACTN</name>